<dbReference type="RefSeq" id="WP_174632226.1">
    <property type="nucleotide sequence ID" value="NZ_CP049074.1"/>
</dbReference>
<dbReference type="KEGG" id="mten:GWK48_10965"/>
<dbReference type="SUPFAM" id="SSF49899">
    <property type="entry name" value="Concanavalin A-like lectins/glucanases"/>
    <property type="match status" value="1"/>
</dbReference>
<dbReference type="GO" id="GO:0000272">
    <property type="term" value="P:polysaccharide catabolic process"/>
    <property type="evidence" value="ECO:0007669"/>
    <property type="project" value="InterPro"/>
</dbReference>
<dbReference type="InterPro" id="IPR002594">
    <property type="entry name" value="GH12"/>
</dbReference>
<evidence type="ECO:0000313" key="2">
    <source>
        <dbReference type="EMBL" id="QKR00833.1"/>
    </source>
</evidence>
<evidence type="ECO:0008006" key="4">
    <source>
        <dbReference type="Google" id="ProtNLM"/>
    </source>
</evidence>
<accession>A0A6N0NYF1</accession>
<proteinExistence type="inferred from homology"/>
<gene>
    <name evidence="2" type="ORF">GWK48_10965</name>
</gene>
<dbReference type="OrthoDB" id="37142at2157"/>
<evidence type="ECO:0000313" key="3">
    <source>
        <dbReference type="Proteomes" id="UP000509301"/>
    </source>
</evidence>
<dbReference type="GeneID" id="55642470"/>
<dbReference type="Pfam" id="PF01670">
    <property type="entry name" value="Glyco_hydro_12"/>
    <property type="match status" value="1"/>
</dbReference>
<organism evidence="2 3">
    <name type="scientific">Metallosphaera tengchongensis</name>
    <dbReference type="NCBI Taxonomy" id="1532350"/>
    <lineage>
        <taxon>Archaea</taxon>
        <taxon>Thermoproteota</taxon>
        <taxon>Thermoprotei</taxon>
        <taxon>Sulfolobales</taxon>
        <taxon>Sulfolobaceae</taxon>
        <taxon>Metallosphaera</taxon>
    </lineage>
</organism>
<dbReference type="GO" id="GO:0008810">
    <property type="term" value="F:cellulase activity"/>
    <property type="evidence" value="ECO:0007669"/>
    <property type="project" value="InterPro"/>
</dbReference>
<protein>
    <recommendedName>
        <fullName evidence="4">Cellulase</fullName>
    </recommendedName>
</protein>
<dbReference type="Proteomes" id="UP000509301">
    <property type="component" value="Chromosome"/>
</dbReference>
<reference evidence="2 3" key="1">
    <citation type="submission" date="2020-02" db="EMBL/GenBank/DDBJ databases">
        <title>Comparative genome analysis reveals the metabolism and evolution of the thermophilic archaeal genus Metallosphaera.</title>
        <authorList>
            <person name="Jiang C."/>
        </authorList>
    </citation>
    <scope>NUCLEOTIDE SEQUENCE [LARGE SCALE GENOMIC DNA]</scope>
    <source>
        <strain evidence="2 3">Ric-A</strain>
    </source>
</reference>
<evidence type="ECO:0000256" key="1">
    <source>
        <dbReference type="ARBA" id="ARBA00005519"/>
    </source>
</evidence>
<comment type="similarity">
    <text evidence="1">Belongs to the glycosyl hydrolase 12 (cellulase H) family.</text>
</comment>
<dbReference type="InterPro" id="IPR013320">
    <property type="entry name" value="ConA-like_dom_sf"/>
</dbReference>
<dbReference type="Gene3D" id="2.60.120.180">
    <property type="match status" value="1"/>
</dbReference>
<keyword evidence="3" id="KW-1185">Reference proteome</keyword>
<dbReference type="EMBL" id="CP049074">
    <property type="protein sequence ID" value="QKR00833.1"/>
    <property type="molecule type" value="Genomic_DNA"/>
</dbReference>
<dbReference type="AlphaFoldDB" id="A0A6N0NYF1"/>
<name>A0A6N0NYF1_9CREN</name>
<dbReference type="InterPro" id="IPR013319">
    <property type="entry name" value="GH11/12"/>
</dbReference>
<sequence length="341" mass="37772">MDLKKSLGLGFAVAFLLGVLFLHSYLVHLTNPRSSNVTDRYPQVTSQGTGTTSGTGSKDVLNLSNLGGTFTVIGRYQSDSKYALAEVYTPNGSLFLSPFLWNLKVAKGDANLTYVGSSLEVWVNFTDFKKVSPSIPVDGYPGVMYGQELWFPFAGKSLTSSSLPLPMALGELPNFSSTLSYSVLDRWGVVDDFSYDVWLTTDPNATYLQYPDVEVMVWLYHNETPSKYFLYVGNVTERLVVNDTVLEENFSVYVLPHTGSANGWIGVYFLSQDQLEGNVTVPLSSMIVGSFPFIHKVFQKVNASDYYLDAVQVGMEFNDVDGDVSLGYVLHSWTIELQNES</sequence>